<proteinExistence type="predicted"/>
<protein>
    <submittedName>
        <fullName evidence="2">Uncharacterized protein</fullName>
    </submittedName>
</protein>
<reference evidence="2" key="1">
    <citation type="journal article" date="2014" name="Front. Microbiol.">
        <title>High frequency of phylogenetically diverse reductive dehalogenase-homologous genes in deep subseafloor sedimentary metagenomes.</title>
        <authorList>
            <person name="Kawai M."/>
            <person name="Futagami T."/>
            <person name="Toyoda A."/>
            <person name="Takaki Y."/>
            <person name="Nishi S."/>
            <person name="Hori S."/>
            <person name="Arai W."/>
            <person name="Tsubouchi T."/>
            <person name="Morono Y."/>
            <person name="Uchiyama I."/>
            <person name="Ito T."/>
            <person name="Fujiyama A."/>
            <person name="Inagaki F."/>
            <person name="Takami H."/>
        </authorList>
    </citation>
    <scope>NUCLEOTIDE SEQUENCE</scope>
    <source>
        <strain evidence="2">Expedition CK06-06</strain>
    </source>
</reference>
<feature type="region of interest" description="Disordered" evidence="1">
    <location>
        <begin position="49"/>
        <end position="106"/>
    </location>
</feature>
<organism evidence="2">
    <name type="scientific">marine sediment metagenome</name>
    <dbReference type="NCBI Taxonomy" id="412755"/>
    <lineage>
        <taxon>unclassified sequences</taxon>
        <taxon>metagenomes</taxon>
        <taxon>ecological metagenomes</taxon>
    </lineage>
</organism>
<evidence type="ECO:0000313" key="2">
    <source>
        <dbReference type="EMBL" id="GAG26689.1"/>
    </source>
</evidence>
<feature type="region of interest" description="Disordered" evidence="1">
    <location>
        <begin position="159"/>
        <end position="236"/>
    </location>
</feature>
<feature type="compositionally biased region" description="Basic and acidic residues" evidence="1">
    <location>
        <begin position="61"/>
        <end position="84"/>
    </location>
</feature>
<evidence type="ECO:0000256" key="1">
    <source>
        <dbReference type="SAM" id="MobiDB-lite"/>
    </source>
</evidence>
<name>X0W6Y8_9ZZZZ</name>
<accession>X0W6Y8</accession>
<feature type="non-terminal residue" evidence="2">
    <location>
        <position position="1"/>
    </location>
</feature>
<feature type="compositionally biased region" description="Basic and acidic residues" evidence="1">
    <location>
        <begin position="206"/>
        <end position="221"/>
    </location>
</feature>
<comment type="caution">
    <text evidence="2">The sequence shown here is derived from an EMBL/GenBank/DDBJ whole genome shotgun (WGS) entry which is preliminary data.</text>
</comment>
<feature type="compositionally biased region" description="Basic and acidic residues" evidence="1">
    <location>
        <begin position="159"/>
        <end position="170"/>
    </location>
</feature>
<dbReference type="EMBL" id="BARS01034858">
    <property type="protein sequence ID" value="GAG26689.1"/>
    <property type="molecule type" value="Genomic_DNA"/>
</dbReference>
<gene>
    <name evidence="2" type="ORF">S01H1_53801</name>
</gene>
<sequence length="236" mass="27655">EDVVDDLTGGMREYLTEDQVIIMEGEHAAFRTGMGMIQNKVAVWSDGGYDPETEWPRSPGHRSEQRREEERRAHAEMEAAREEAVAQAREGQTGNTARGSGKTRKDPWTRYVDEFVRRYHFNDEQKEKAYRLLEVQLRKRDNYLQRKLPEMDRIEKELKEAKTDAEREKAQAGLEKLNAPVDRMFQQLKDRLQQLPTRDQRKKAAKERIEQRQVGERDKKPASKPTRPKPNNQPTP</sequence>
<dbReference type="AlphaFoldDB" id="X0W6Y8"/>